<proteinExistence type="predicted"/>
<accession>A0A061IRX3</accession>
<feature type="signal peptide" evidence="2">
    <location>
        <begin position="1"/>
        <end position="19"/>
    </location>
</feature>
<sequence>MFVCFLLVFFSCIFSPLLPRALHTHTHTPQFVLRAESPPCRRERGKQHKGNQRHTSPTQAETSERSKYEKLGI</sequence>
<feature type="compositionally biased region" description="Basic residues" evidence="1">
    <location>
        <begin position="43"/>
        <end position="52"/>
    </location>
</feature>
<feature type="region of interest" description="Disordered" evidence="1">
    <location>
        <begin position="33"/>
        <end position="73"/>
    </location>
</feature>
<name>A0A061IRX3_TRYRA</name>
<comment type="caution">
    <text evidence="3">The sequence shown here is derived from an EMBL/GenBank/DDBJ whole genome shotgun (WGS) entry which is preliminary data.</text>
</comment>
<evidence type="ECO:0000256" key="2">
    <source>
        <dbReference type="SAM" id="SignalP"/>
    </source>
</evidence>
<evidence type="ECO:0000256" key="1">
    <source>
        <dbReference type="SAM" id="MobiDB-lite"/>
    </source>
</evidence>
<keyword evidence="2" id="KW-0732">Signal</keyword>
<dbReference type="Proteomes" id="UP000031737">
    <property type="component" value="Unassembled WGS sequence"/>
</dbReference>
<dbReference type="VEuPathDB" id="TriTrypDB:TRSC58_07498"/>
<evidence type="ECO:0000313" key="4">
    <source>
        <dbReference type="Proteomes" id="UP000031737"/>
    </source>
</evidence>
<gene>
    <name evidence="3" type="ORF">TRSC58_07498</name>
</gene>
<dbReference type="AlphaFoldDB" id="A0A061IRX3"/>
<feature type="compositionally biased region" description="Basic and acidic residues" evidence="1">
    <location>
        <begin position="62"/>
        <end position="73"/>
    </location>
</feature>
<feature type="chain" id="PRO_5001601167" description="Secreted protein" evidence="2">
    <location>
        <begin position="20"/>
        <end position="73"/>
    </location>
</feature>
<organism evidence="3 4">
    <name type="scientific">Trypanosoma rangeli SC58</name>
    <dbReference type="NCBI Taxonomy" id="429131"/>
    <lineage>
        <taxon>Eukaryota</taxon>
        <taxon>Discoba</taxon>
        <taxon>Euglenozoa</taxon>
        <taxon>Kinetoplastea</taxon>
        <taxon>Metakinetoplastina</taxon>
        <taxon>Trypanosomatida</taxon>
        <taxon>Trypanosomatidae</taxon>
        <taxon>Trypanosoma</taxon>
        <taxon>Herpetosoma</taxon>
    </lineage>
</organism>
<keyword evidence="4" id="KW-1185">Reference proteome</keyword>
<protein>
    <recommendedName>
        <fullName evidence="5">Secreted protein</fullName>
    </recommendedName>
</protein>
<reference evidence="3 4" key="1">
    <citation type="submission" date="2013-07" db="EMBL/GenBank/DDBJ databases">
        <authorList>
            <person name="Stoco P.H."/>
            <person name="Wagner G."/>
            <person name="Gerber A."/>
            <person name="Zaha A."/>
            <person name="Thompson C."/>
            <person name="Bartholomeu D.C."/>
            <person name="Luckemeyer D.D."/>
            <person name="Bahia D."/>
            <person name="Loreto E."/>
            <person name="Prestes E.B."/>
            <person name="Lima F.M."/>
            <person name="Rodrigues-Luiz G."/>
            <person name="Vallejo G.A."/>
            <person name="Filho J.F."/>
            <person name="Monteiro K.M."/>
            <person name="Tyler K.M."/>
            <person name="de Almeida L.G."/>
            <person name="Ortiz M.F."/>
            <person name="Siervo M.A."/>
            <person name="de Moraes M.H."/>
            <person name="Cunha O.L."/>
            <person name="Mendonca-Neto R."/>
            <person name="Silva R."/>
            <person name="Teixeira S.M."/>
            <person name="Murta S.M."/>
            <person name="Sincero T.C."/>
            <person name="Mendes T.A."/>
            <person name="Urmenyi T.P."/>
            <person name="Silva V.G."/>
            <person name="da Rocha W.D."/>
            <person name="Andersson B."/>
            <person name="Romanha A.J."/>
            <person name="Steindel M."/>
            <person name="de Vasconcelos A.T."/>
            <person name="Grisard E.C."/>
        </authorList>
    </citation>
    <scope>NUCLEOTIDE SEQUENCE [LARGE SCALE GENOMIC DNA]</scope>
    <source>
        <strain evidence="3 4">SC58</strain>
    </source>
</reference>
<evidence type="ECO:0000313" key="3">
    <source>
        <dbReference type="EMBL" id="ESL04939.1"/>
    </source>
</evidence>
<dbReference type="EMBL" id="AUPL01007876">
    <property type="protein sequence ID" value="ESL04939.1"/>
    <property type="molecule type" value="Genomic_DNA"/>
</dbReference>
<evidence type="ECO:0008006" key="5">
    <source>
        <dbReference type="Google" id="ProtNLM"/>
    </source>
</evidence>